<dbReference type="EMBL" id="CADEAL010001768">
    <property type="protein sequence ID" value="CAB1435401.1"/>
    <property type="molecule type" value="Genomic_DNA"/>
</dbReference>
<evidence type="ECO:0000256" key="1">
    <source>
        <dbReference type="SAM" id="MobiDB-lite"/>
    </source>
</evidence>
<reference evidence="2" key="1">
    <citation type="submission" date="2020-03" db="EMBL/GenBank/DDBJ databases">
        <authorList>
            <person name="Weist P."/>
        </authorList>
    </citation>
    <scope>NUCLEOTIDE SEQUENCE</scope>
</reference>
<accession>A0A9N7US93</accession>
<organism evidence="2 3">
    <name type="scientific">Pleuronectes platessa</name>
    <name type="common">European plaice</name>
    <dbReference type="NCBI Taxonomy" id="8262"/>
    <lineage>
        <taxon>Eukaryota</taxon>
        <taxon>Metazoa</taxon>
        <taxon>Chordata</taxon>
        <taxon>Craniata</taxon>
        <taxon>Vertebrata</taxon>
        <taxon>Euteleostomi</taxon>
        <taxon>Actinopterygii</taxon>
        <taxon>Neopterygii</taxon>
        <taxon>Teleostei</taxon>
        <taxon>Neoteleostei</taxon>
        <taxon>Acanthomorphata</taxon>
        <taxon>Carangaria</taxon>
        <taxon>Pleuronectiformes</taxon>
        <taxon>Pleuronectoidei</taxon>
        <taxon>Pleuronectidae</taxon>
        <taxon>Pleuronectes</taxon>
    </lineage>
</organism>
<sequence length="103" mass="11992">MKEVEDKERKEGAFKERKKYRVRIDNRKEEKRSVSIKERGMSERKGKERLEEGIKGLIRAIGKGRRGGEESGVKAKGGRRGRGKSRAWEEKNESTMLERSLEE</sequence>
<feature type="region of interest" description="Disordered" evidence="1">
    <location>
        <begin position="28"/>
        <end position="50"/>
    </location>
</feature>
<gene>
    <name evidence="2" type="ORF">PLEPLA_LOCUS23480</name>
</gene>
<dbReference type="Proteomes" id="UP001153269">
    <property type="component" value="Unassembled WGS sequence"/>
</dbReference>
<keyword evidence="3" id="KW-1185">Reference proteome</keyword>
<evidence type="ECO:0000313" key="2">
    <source>
        <dbReference type="EMBL" id="CAB1435401.1"/>
    </source>
</evidence>
<feature type="region of interest" description="Disordered" evidence="1">
    <location>
        <begin position="62"/>
        <end position="103"/>
    </location>
</feature>
<name>A0A9N7US93_PLEPL</name>
<protein>
    <submittedName>
        <fullName evidence="2">Uncharacterized protein</fullName>
    </submittedName>
</protein>
<comment type="caution">
    <text evidence="2">The sequence shown here is derived from an EMBL/GenBank/DDBJ whole genome shotgun (WGS) entry which is preliminary data.</text>
</comment>
<evidence type="ECO:0000313" key="3">
    <source>
        <dbReference type="Proteomes" id="UP001153269"/>
    </source>
</evidence>
<dbReference type="AlphaFoldDB" id="A0A9N7US93"/>
<feature type="compositionally biased region" description="Basic residues" evidence="1">
    <location>
        <begin position="76"/>
        <end position="85"/>
    </location>
</feature>
<proteinExistence type="predicted"/>